<organism evidence="5 6">
    <name type="scientific">Dyadobacter fanqingshengii</name>
    <dbReference type="NCBI Taxonomy" id="2906443"/>
    <lineage>
        <taxon>Bacteria</taxon>
        <taxon>Pseudomonadati</taxon>
        <taxon>Bacteroidota</taxon>
        <taxon>Cytophagia</taxon>
        <taxon>Cytophagales</taxon>
        <taxon>Spirosomataceae</taxon>
        <taxon>Dyadobacter</taxon>
    </lineage>
</organism>
<dbReference type="Pfam" id="PF13641">
    <property type="entry name" value="Glyco_tranf_2_3"/>
    <property type="match status" value="1"/>
</dbReference>
<accession>A0A9X1PC69</accession>
<dbReference type="Proteomes" id="UP001139700">
    <property type="component" value="Unassembled WGS sequence"/>
</dbReference>
<evidence type="ECO:0000256" key="3">
    <source>
        <dbReference type="ARBA" id="ARBA00022679"/>
    </source>
</evidence>
<dbReference type="InterPro" id="IPR029044">
    <property type="entry name" value="Nucleotide-diphossugar_trans"/>
</dbReference>
<keyword evidence="4" id="KW-0472">Membrane</keyword>
<keyword evidence="3" id="KW-0808">Transferase</keyword>
<protein>
    <submittedName>
        <fullName evidence="5">Glycosyltransferase family 2 protein</fullName>
    </submittedName>
</protein>
<evidence type="ECO:0000256" key="4">
    <source>
        <dbReference type="SAM" id="Phobius"/>
    </source>
</evidence>
<dbReference type="RefSeq" id="WP_234614665.1">
    <property type="nucleotide sequence ID" value="NZ_CP098806.1"/>
</dbReference>
<gene>
    <name evidence="5" type="ORF">LXM24_17265</name>
</gene>
<evidence type="ECO:0000256" key="2">
    <source>
        <dbReference type="ARBA" id="ARBA00022676"/>
    </source>
</evidence>
<comment type="similarity">
    <text evidence="1">Belongs to the glycosyltransferase 2 family.</text>
</comment>
<name>A0A9X1PC69_9BACT</name>
<dbReference type="EMBL" id="JAJTTA010000002">
    <property type="protein sequence ID" value="MCF0041860.1"/>
    <property type="molecule type" value="Genomic_DNA"/>
</dbReference>
<dbReference type="Gene3D" id="3.90.550.10">
    <property type="entry name" value="Spore Coat Polysaccharide Biosynthesis Protein SpsA, Chain A"/>
    <property type="match status" value="1"/>
</dbReference>
<feature type="transmembrane region" description="Helical" evidence="4">
    <location>
        <begin position="269"/>
        <end position="289"/>
    </location>
</feature>
<dbReference type="SUPFAM" id="SSF53448">
    <property type="entry name" value="Nucleotide-diphospho-sugar transferases"/>
    <property type="match status" value="1"/>
</dbReference>
<feature type="transmembrane region" description="Helical" evidence="4">
    <location>
        <begin position="6"/>
        <end position="29"/>
    </location>
</feature>
<feature type="transmembrane region" description="Helical" evidence="4">
    <location>
        <begin position="301"/>
        <end position="320"/>
    </location>
</feature>
<keyword evidence="6" id="KW-1185">Reference proteome</keyword>
<evidence type="ECO:0000256" key="1">
    <source>
        <dbReference type="ARBA" id="ARBA00006739"/>
    </source>
</evidence>
<keyword evidence="2" id="KW-0328">Glycosyltransferase</keyword>
<dbReference type="AlphaFoldDB" id="A0A9X1PC69"/>
<sequence length="393" mass="44631">MKIVEAVWLLIQFLIWYNLVFPVVLLIIYSIRGKDKLAPAHAVAPEHPDYAIIVTAYEYTQQLPAVVSSLLELDYQRFHIYVVADKCDITGLHFPADRVSLLRPEQTLGSNTRSHFYAIRHFIRPHSHLTIIDSDNLTDPQYLNELNVYFKAGFQAVQGVREAKNLDSTYACLDAARDIYYHFYDGKVLFGAGSSATLAGSGMAFTTALYKECLGHLDVTGAGFDKVLQDGIVSRKYRIAFAEKAIVYDEKTTGSDQLVKQRARWINTWFKYFALGFKIFFSGLTSFNWNQALFGLVLLRPPLFIFLILSVFFMLINLFISIPVAFMWFVGLCVFVTGFYISLKSSHTDSRIYQSLVNIPKFISFQLLALLNARKANQISVATRSSQTDPKQI</sequence>
<evidence type="ECO:0000313" key="6">
    <source>
        <dbReference type="Proteomes" id="UP001139700"/>
    </source>
</evidence>
<dbReference type="PANTHER" id="PTHR43630">
    <property type="entry name" value="POLY-BETA-1,6-N-ACETYL-D-GLUCOSAMINE SYNTHASE"/>
    <property type="match status" value="1"/>
</dbReference>
<proteinExistence type="inferred from homology"/>
<keyword evidence="4" id="KW-0812">Transmembrane</keyword>
<evidence type="ECO:0000313" key="5">
    <source>
        <dbReference type="EMBL" id="MCF0041860.1"/>
    </source>
</evidence>
<dbReference type="PANTHER" id="PTHR43630:SF1">
    <property type="entry name" value="POLY-BETA-1,6-N-ACETYL-D-GLUCOSAMINE SYNTHASE"/>
    <property type="match status" value="1"/>
</dbReference>
<dbReference type="GO" id="GO:0016757">
    <property type="term" value="F:glycosyltransferase activity"/>
    <property type="evidence" value="ECO:0007669"/>
    <property type="project" value="UniProtKB-KW"/>
</dbReference>
<feature type="transmembrane region" description="Helical" evidence="4">
    <location>
        <begin position="325"/>
        <end position="343"/>
    </location>
</feature>
<comment type="caution">
    <text evidence="5">The sequence shown here is derived from an EMBL/GenBank/DDBJ whole genome shotgun (WGS) entry which is preliminary data.</text>
</comment>
<keyword evidence="4" id="KW-1133">Transmembrane helix</keyword>
<reference evidence="5" key="1">
    <citation type="submission" date="2021-12" db="EMBL/GenBank/DDBJ databases">
        <title>Novel species in genus Dyadobacter.</title>
        <authorList>
            <person name="Ma C."/>
        </authorList>
    </citation>
    <scope>NUCLEOTIDE SEQUENCE</scope>
    <source>
        <strain evidence="5">CY399</strain>
    </source>
</reference>